<feature type="domain" description="Pyrroline-5-carboxylate reductase catalytic N-terminal" evidence="3">
    <location>
        <begin position="51"/>
        <end position="140"/>
    </location>
</feature>
<dbReference type="InterPro" id="IPR051267">
    <property type="entry name" value="STEAP_metalloreductase"/>
</dbReference>
<reference evidence="4" key="2">
    <citation type="submission" date="2022-08" db="EMBL/GenBank/DDBJ databases">
        <authorList>
            <person name="Iruegas-Bocardo F."/>
            <person name="Weisberg A.J."/>
            <person name="Riutta E.R."/>
            <person name="Kilday K."/>
            <person name="Bonkowski J.C."/>
            <person name="Creswell T."/>
            <person name="Daughtrey M.L."/>
            <person name="Rane K."/>
            <person name="Grunwald N.J."/>
            <person name="Chang J.H."/>
            <person name="Putnam M.L."/>
        </authorList>
    </citation>
    <scope>NUCLEOTIDE SEQUENCE</scope>
    <source>
        <strain evidence="4">22-338</strain>
    </source>
</reference>
<reference evidence="4" key="1">
    <citation type="journal article" date="2022" name="Phytopathology">
        <title>Whole genome sequencing-based tracing of a 2022 introduction and outbreak of Xanthomonas hortorum pv. pelargonii.</title>
        <authorList>
            <person name="Iruegas Bocardo F."/>
            <person name="Weisberg A.J."/>
            <person name="Riutta E.R."/>
            <person name="Kilday K.B."/>
            <person name="Bonkowski J.C."/>
            <person name="Creswell T.C."/>
            <person name="Daughtrey M."/>
            <person name="Rane K.K."/>
            <person name="Grunwald N.J."/>
            <person name="Chang J.H."/>
            <person name="Putnam M."/>
        </authorList>
    </citation>
    <scope>NUCLEOTIDE SEQUENCE</scope>
    <source>
        <strain evidence="4">22-338</strain>
    </source>
</reference>
<evidence type="ECO:0000313" key="4">
    <source>
        <dbReference type="EMBL" id="MDC8638181.1"/>
    </source>
</evidence>
<feature type="region of interest" description="Disordered" evidence="2">
    <location>
        <begin position="19"/>
        <end position="39"/>
    </location>
</feature>
<keyword evidence="1" id="KW-0560">Oxidoreductase</keyword>
<evidence type="ECO:0000313" key="5">
    <source>
        <dbReference type="Proteomes" id="UP001140230"/>
    </source>
</evidence>
<dbReference type="PANTHER" id="PTHR14239:SF10">
    <property type="entry name" value="REDUCTASE"/>
    <property type="match status" value="1"/>
</dbReference>
<protein>
    <submittedName>
        <fullName evidence="4">NAD(P)-binding domain-containing protein</fullName>
    </submittedName>
</protein>
<evidence type="ECO:0000259" key="3">
    <source>
        <dbReference type="Pfam" id="PF03807"/>
    </source>
</evidence>
<proteinExistence type="predicted"/>
<gene>
    <name evidence="4" type="ORF">NY667_10160</name>
</gene>
<dbReference type="PANTHER" id="PTHR14239">
    <property type="entry name" value="DUDULIN-RELATED"/>
    <property type="match status" value="1"/>
</dbReference>
<dbReference type="InterPro" id="IPR028939">
    <property type="entry name" value="P5C_Rdtase_cat_N"/>
</dbReference>
<dbReference type="SUPFAM" id="SSF51735">
    <property type="entry name" value="NAD(P)-binding Rossmann-fold domains"/>
    <property type="match status" value="1"/>
</dbReference>
<accession>A0A9X4BRD9</accession>
<sequence length="253" mass="25649">MTRLMQGAVAPGLQCAMAQAARHTPKHHPGDAQVGNQGQSPIYEESHMSMISIIGTGSMAAVIARRSAQAGHTVEVIGRDPGKAQALADTLASGAITGTYGAAPAGEIVILAVPYAGVSAVLAEVGAALDGKIVIDLANPVASDLTGLVTPHGSSSAQQTAAALPAGAQVVKAFNTIFGHVLAKGGHLDAFIAADDMEAKARVSRFLESLGLRPLDVGGLHMAQTLEALGLMMIGLAKHGAGTWDFAMHVEIG</sequence>
<dbReference type="InterPro" id="IPR036291">
    <property type="entry name" value="NAD(P)-bd_dom_sf"/>
</dbReference>
<name>A0A9X4BRD9_9XANT</name>
<evidence type="ECO:0000256" key="1">
    <source>
        <dbReference type="ARBA" id="ARBA00023002"/>
    </source>
</evidence>
<dbReference type="RefSeq" id="WP_273664036.1">
    <property type="nucleotide sequence ID" value="NZ_JANWTP010000027.1"/>
</dbReference>
<dbReference type="AlphaFoldDB" id="A0A9X4BRD9"/>
<dbReference type="Gene3D" id="3.40.50.720">
    <property type="entry name" value="NAD(P)-binding Rossmann-like Domain"/>
    <property type="match status" value="1"/>
</dbReference>
<dbReference type="Pfam" id="PF03807">
    <property type="entry name" value="F420_oxidored"/>
    <property type="match status" value="1"/>
</dbReference>
<dbReference type="EMBL" id="JANWTP010000027">
    <property type="protein sequence ID" value="MDC8638181.1"/>
    <property type="molecule type" value="Genomic_DNA"/>
</dbReference>
<evidence type="ECO:0000256" key="2">
    <source>
        <dbReference type="SAM" id="MobiDB-lite"/>
    </source>
</evidence>
<dbReference type="GO" id="GO:0016491">
    <property type="term" value="F:oxidoreductase activity"/>
    <property type="evidence" value="ECO:0007669"/>
    <property type="project" value="UniProtKB-KW"/>
</dbReference>
<dbReference type="Proteomes" id="UP001140230">
    <property type="component" value="Unassembled WGS sequence"/>
</dbReference>
<organism evidence="4 5">
    <name type="scientific">Xanthomonas hortorum pv. hederae</name>
    <dbReference type="NCBI Taxonomy" id="453603"/>
    <lineage>
        <taxon>Bacteria</taxon>
        <taxon>Pseudomonadati</taxon>
        <taxon>Pseudomonadota</taxon>
        <taxon>Gammaproteobacteria</taxon>
        <taxon>Lysobacterales</taxon>
        <taxon>Lysobacteraceae</taxon>
        <taxon>Xanthomonas</taxon>
    </lineage>
</organism>
<comment type="caution">
    <text evidence="4">The sequence shown here is derived from an EMBL/GenBank/DDBJ whole genome shotgun (WGS) entry which is preliminary data.</text>
</comment>